<dbReference type="OrthoDB" id="8708482at2"/>
<reference evidence="2 3" key="1">
    <citation type="journal article" date="2015" name="Genome Announc.">
        <title>Genome Sequence of Mushroom Soft-Rot Pathogen Janthinobacterium agaricidamnosum.</title>
        <authorList>
            <person name="Graupner K."/>
            <person name="Lackner G."/>
            <person name="Hertweck C."/>
        </authorList>
    </citation>
    <scope>NUCLEOTIDE SEQUENCE [LARGE SCALE GENOMIC DNA]</scope>
    <source>
        <strain evidence="3">NBRC 102515 / DSM 9628</strain>
    </source>
</reference>
<name>W0VE55_9BURK</name>
<accession>W0VE55</accession>
<feature type="domain" description="TadE-like" evidence="1">
    <location>
        <begin position="13"/>
        <end position="55"/>
    </location>
</feature>
<dbReference type="InterPro" id="IPR012495">
    <property type="entry name" value="TadE-like_dom"/>
</dbReference>
<dbReference type="RefSeq" id="WP_038497369.1">
    <property type="nucleotide sequence ID" value="NZ_BCTH01000043.1"/>
</dbReference>
<protein>
    <submittedName>
        <fullName evidence="2">TadE-like family protein</fullName>
    </submittedName>
</protein>
<dbReference type="AlphaFoldDB" id="W0VE55"/>
<proteinExistence type="predicted"/>
<gene>
    <name evidence="2" type="ORF">GJA_5100</name>
</gene>
<keyword evidence="3" id="KW-1185">Reference proteome</keyword>
<evidence type="ECO:0000313" key="3">
    <source>
        <dbReference type="Proteomes" id="UP000027604"/>
    </source>
</evidence>
<sequence length="203" mass="21331">MLVPLWRRTRQGGVAAVEFALVALVFFLFLFAMMEVARAVYLWNTVQEITRRAARAAAVANFADAGAMQRLRQQAVFRDSPGRLVMGGAITDSYVRIDYLSLPGGAAQPVPLGALPGCPARNLVNCINDPNGASCIRFVRASLCLPDGPGGPNGAAGACRPVPYQPIVPMVGMLFPAGVSLPTGATVAVAESLGYRPGMALCL</sequence>
<evidence type="ECO:0000313" key="2">
    <source>
        <dbReference type="EMBL" id="CDG85698.1"/>
    </source>
</evidence>
<dbReference type="Pfam" id="PF07811">
    <property type="entry name" value="TadE"/>
    <property type="match status" value="1"/>
</dbReference>
<dbReference type="EMBL" id="HG322949">
    <property type="protein sequence ID" value="CDG85698.1"/>
    <property type="molecule type" value="Genomic_DNA"/>
</dbReference>
<evidence type="ECO:0000259" key="1">
    <source>
        <dbReference type="Pfam" id="PF07811"/>
    </source>
</evidence>
<dbReference type="Proteomes" id="UP000027604">
    <property type="component" value="Chromosome I"/>
</dbReference>
<dbReference type="STRING" id="1349767.GJA_5100"/>
<organism evidence="2 3">
    <name type="scientific">Janthinobacterium agaricidamnosum NBRC 102515 = DSM 9628</name>
    <dbReference type="NCBI Taxonomy" id="1349767"/>
    <lineage>
        <taxon>Bacteria</taxon>
        <taxon>Pseudomonadati</taxon>
        <taxon>Pseudomonadota</taxon>
        <taxon>Betaproteobacteria</taxon>
        <taxon>Burkholderiales</taxon>
        <taxon>Oxalobacteraceae</taxon>
        <taxon>Janthinobacterium</taxon>
    </lineage>
</organism>
<dbReference type="HOGENOM" id="CLU_1523410_0_0_4"/>
<dbReference type="KEGG" id="jag:GJA_5100"/>
<dbReference type="PATRIC" id="fig|1349767.4.peg.1709"/>
<dbReference type="eggNOG" id="COG4961">
    <property type="taxonomic scope" value="Bacteria"/>
</dbReference>